<dbReference type="Proteomes" id="UP000296352">
    <property type="component" value="Chromosome"/>
</dbReference>
<protein>
    <submittedName>
        <fullName evidence="3">Uncharacterized protein</fullName>
    </submittedName>
</protein>
<keyword evidence="2" id="KW-0812">Transmembrane</keyword>
<dbReference type="KEGG" id="cee:CENDO_01535"/>
<dbReference type="OrthoDB" id="4428184at2"/>
<dbReference type="EMBL" id="CP039247">
    <property type="protein sequence ID" value="QCB27609.1"/>
    <property type="molecule type" value="Genomic_DNA"/>
</dbReference>
<feature type="transmembrane region" description="Helical" evidence="2">
    <location>
        <begin position="246"/>
        <end position="266"/>
    </location>
</feature>
<feature type="compositionally biased region" description="Basic and acidic residues" evidence="1">
    <location>
        <begin position="14"/>
        <end position="31"/>
    </location>
</feature>
<feature type="region of interest" description="Disordered" evidence="1">
    <location>
        <begin position="14"/>
        <end position="166"/>
    </location>
</feature>
<reference evidence="3 4" key="1">
    <citation type="submission" date="2019-04" db="EMBL/GenBank/DDBJ databases">
        <title>Corynebacterium endometrii sp. nov., isolated from the uterus of a cow with endometritis.</title>
        <authorList>
            <person name="Ballas P."/>
            <person name="Ruckert C."/>
            <person name="Wagener K."/>
            <person name="Drillich M."/>
            <person name="Kaempfer P."/>
            <person name="Busse H.-J."/>
            <person name="Ehling-Schulz M."/>
        </authorList>
    </citation>
    <scope>NUCLEOTIDE SEQUENCE [LARGE SCALE GENOMIC DNA]</scope>
    <source>
        <strain evidence="3 4">LMM-1653</strain>
    </source>
</reference>
<accession>A0A4P7QDW4</accession>
<dbReference type="RefSeq" id="WP_136140457.1">
    <property type="nucleotide sequence ID" value="NZ_CP039247.1"/>
</dbReference>
<organism evidence="3 4">
    <name type="scientific">Corynebacterium endometrii</name>
    <dbReference type="NCBI Taxonomy" id="2488819"/>
    <lineage>
        <taxon>Bacteria</taxon>
        <taxon>Bacillati</taxon>
        <taxon>Actinomycetota</taxon>
        <taxon>Actinomycetes</taxon>
        <taxon>Mycobacteriales</taxon>
        <taxon>Corynebacteriaceae</taxon>
        <taxon>Corynebacterium</taxon>
    </lineage>
</organism>
<feature type="compositionally biased region" description="Basic and acidic residues" evidence="1">
    <location>
        <begin position="97"/>
        <end position="122"/>
    </location>
</feature>
<evidence type="ECO:0000313" key="4">
    <source>
        <dbReference type="Proteomes" id="UP000296352"/>
    </source>
</evidence>
<keyword evidence="4" id="KW-1185">Reference proteome</keyword>
<dbReference type="AlphaFoldDB" id="A0A4P7QDW4"/>
<feature type="compositionally biased region" description="Basic and acidic residues" evidence="1">
    <location>
        <begin position="184"/>
        <end position="219"/>
    </location>
</feature>
<name>A0A4P7QDW4_9CORY</name>
<feature type="transmembrane region" description="Helical" evidence="2">
    <location>
        <begin position="303"/>
        <end position="322"/>
    </location>
</feature>
<evidence type="ECO:0000256" key="1">
    <source>
        <dbReference type="SAM" id="MobiDB-lite"/>
    </source>
</evidence>
<feature type="compositionally biased region" description="Basic and acidic residues" evidence="1">
    <location>
        <begin position="129"/>
        <end position="149"/>
    </location>
</feature>
<keyword evidence="2" id="KW-0472">Membrane</keyword>
<evidence type="ECO:0000256" key="2">
    <source>
        <dbReference type="SAM" id="Phobius"/>
    </source>
</evidence>
<feature type="region of interest" description="Disordered" evidence="1">
    <location>
        <begin position="180"/>
        <end position="226"/>
    </location>
</feature>
<keyword evidence="2" id="KW-1133">Transmembrane helix</keyword>
<feature type="transmembrane region" description="Helical" evidence="2">
    <location>
        <begin position="272"/>
        <end position="296"/>
    </location>
</feature>
<evidence type="ECO:0000313" key="3">
    <source>
        <dbReference type="EMBL" id="QCB27609.1"/>
    </source>
</evidence>
<sequence>MADDKQLTVAELLARNKAERDAKASSRDEAPRRRRRRSLDEGGISVAELTGNLPKVDANPAQSKHSSVGIDEPAPVIPAPKKQPAPVRDQAPAGSDPEIKDQAKQAKAESKAGAKPSSKEGAKPGVIKPHNDETTVIKRVEAQEAESKKPQAQKVDTAKAGAKLKEKDKLEETGVIPVVTPEAGEDKRGALAKPEEKAAERAAEKAEKKNSADGAKAEAVEEDGLDTFGEDVEEEAREEDSKVNPVAVIILALIGVVLGTVVFKGFEILWTALNGVLVGVLALVVTGVMVGVIHALRTNTDKVSMGLAGVVGLVLTFGPLLIV</sequence>
<proteinExistence type="predicted"/>
<gene>
    <name evidence="3" type="ORF">CENDO_01535</name>
</gene>